<dbReference type="HOGENOM" id="CLU_106275_1_0_7"/>
<organism evidence="1 2">
    <name type="scientific">Nitratidesulfovibrio vulgaris (strain DP4)</name>
    <name type="common">Desulfovibrio vulgaris</name>
    <dbReference type="NCBI Taxonomy" id="391774"/>
    <lineage>
        <taxon>Bacteria</taxon>
        <taxon>Pseudomonadati</taxon>
        <taxon>Thermodesulfobacteriota</taxon>
        <taxon>Desulfovibrionia</taxon>
        <taxon>Desulfovibrionales</taxon>
        <taxon>Desulfovibrionaceae</taxon>
        <taxon>Nitratidesulfovibrio</taxon>
    </lineage>
</organism>
<gene>
    <name evidence="1" type="ordered locus">Dvul_2567</name>
</gene>
<name>A0A0H3AAE7_NITV4</name>
<evidence type="ECO:0008006" key="3">
    <source>
        <dbReference type="Google" id="ProtNLM"/>
    </source>
</evidence>
<dbReference type="KEGG" id="dvl:Dvul_2567"/>
<reference evidence="2" key="1">
    <citation type="journal article" date="2009" name="Environ. Microbiol.">
        <title>Contribution of mobile genetic elements to Desulfovibrio vulgaris genome plasticity.</title>
        <authorList>
            <person name="Walker C.B."/>
            <person name="Stolyar S."/>
            <person name="Chivian D."/>
            <person name="Pinel N."/>
            <person name="Gabster J.A."/>
            <person name="Dehal P.S."/>
            <person name="He Z."/>
            <person name="Yang Z.K."/>
            <person name="Yen H.C."/>
            <person name="Zhou J."/>
            <person name="Wall J.D."/>
            <person name="Hazen T.C."/>
            <person name="Arkin A.P."/>
            <person name="Stahl D.A."/>
        </authorList>
    </citation>
    <scope>NUCLEOTIDE SEQUENCE [LARGE SCALE GENOMIC DNA]</scope>
    <source>
        <strain evidence="2">DP4</strain>
    </source>
</reference>
<protein>
    <recommendedName>
        <fullName evidence="3">Nucleotidyl transferase AbiEii/AbiGii toxin family protein</fullName>
    </recommendedName>
</protein>
<dbReference type="Proteomes" id="UP000009173">
    <property type="component" value="Chromosome"/>
</dbReference>
<dbReference type="EMBL" id="CP000527">
    <property type="protein sequence ID" value="ABM29583.1"/>
    <property type="molecule type" value="Genomic_DNA"/>
</dbReference>
<dbReference type="RefSeq" id="WP_011792931.1">
    <property type="nucleotide sequence ID" value="NC_008751.1"/>
</dbReference>
<evidence type="ECO:0000313" key="1">
    <source>
        <dbReference type="EMBL" id="ABM29583.1"/>
    </source>
</evidence>
<evidence type="ECO:0000313" key="2">
    <source>
        <dbReference type="Proteomes" id="UP000009173"/>
    </source>
</evidence>
<proteinExistence type="predicted"/>
<accession>A0A0H3AAE7</accession>
<dbReference type="AlphaFoldDB" id="A0A0H3AAE7"/>
<sequence length="250" mass="27679">MKHMKNIHFQILSRAQQRIWEELGDTPTNFVLYGGTAISLRLGHRTSAGFIFLSNQDFEPKYLYITVPYLKGSSILEMSSNRLTCSVERCGLVSVSFFGGLSLGRVEEPNLIQENNVCVASLLDLGASKVRDVIINPSWADYADVDALLQSGVPLIDMLSAAWSLFDVPYSPLFSLKVMAYFEGVGADLSQDMRNRIIEAIEDVDLDTLRLLTVYPQLAPERGMGGCGGNFGCKRDRRRCTASGVVPSPW</sequence>